<protein>
    <recommendedName>
        <fullName evidence="5">Transposable element P transposase</fullName>
    </recommendedName>
</protein>
<evidence type="ECO:0000313" key="3">
    <source>
        <dbReference type="EMBL" id="CAI6369548.1"/>
    </source>
</evidence>
<dbReference type="PANTHER" id="PTHR47577:SF2">
    <property type="entry name" value="THAP DOMAIN CONTAINING 9"/>
    <property type="match status" value="1"/>
</dbReference>
<dbReference type="AlphaFoldDB" id="A0AAV0XMK2"/>
<feature type="domain" description="Transposable element P transposase-like RNase H C-terminal" evidence="2">
    <location>
        <begin position="169"/>
        <end position="202"/>
    </location>
</feature>
<dbReference type="Proteomes" id="UP001160148">
    <property type="component" value="Unassembled WGS sequence"/>
</dbReference>
<accession>A0AAV0XMK2</accession>
<sequence>MGAIFCTKINGQYIRWNHISILYEQDSKLPGNLRVCPKLSRNHVHLSVSDKMRVRLATQVLSNSVANGLMFYKKYNIPGLNDCDPTSEFCQKFNDCFDALNRKFGAEGLRVNGKDFQVKINILLYGEVKISEFLSDSTACGLRITIQSTLGLSGYLKSFWNFKYLLTGKINHDKLEMFFGTIRQAAGQNDHPLTPNFLQLYKLLSTYSILKPPKSGNCTVHDDSPLKPIISMTDLKDIYQPKKYDLVENLKAKLNNFIEEKEWEFNDVVEHDYTKPEIIDCLIYYLTGYLSKQLLKYINDCTICKSAFATPQVYPRQLSATLVKYENQRAINSSKYIFFQFYSEN</sequence>
<gene>
    <name evidence="3" type="ORF">MEUPH1_LOCUS23776</name>
</gene>
<dbReference type="InterPro" id="IPR048367">
    <property type="entry name" value="TNP-like_RNaseH_C"/>
</dbReference>
<evidence type="ECO:0000313" key="4">
    <source>
        <dbReference type="Proteomes" id="UP001160148"/>
    </source>
</evidence>
<feature type="domain" description="Transposable element P transposase-like GTP-binding insertion" evidence="1">
    <location>
        <begin position="9"/>
        <end position="102"/>
    </location>
</feature>
<evidence type="ECO:0000259" key="2">
    <source>
        <dbReference type="Pfam" id="PF21789"/>
    </source>
</evidence>
<dbReference type="EMBL" id="CARXXK010000005">
    <property type="protein sequence ID" value="CAI6369548.1"/>
    <property type="molecule type" value="Genomic_DNA"/>
</dbReference>
<dbReference type="Pfam" id="PF21788">
    <property type="entry name" value="TNP-like_GBD"/>
    <property type="match status" value="1"/>
</dbReference>
<dbReference type="PANTHER" id="PTHR47577">
    <property type="entry name" value="THAP DOMAIN-CONTAINING PROTEIN 6"/>
    <property type="match status" value="1"/>
</dbReference>
<proteinExistence type="predicted"/>
<reference evidence="3 4" key="1">
    <citation type="submission" date="2023-01" db="EMBL/GenBank/DDBJ databases">
        <authorList>
            <person name="Whitehead M."/>
        </authorList>
    </citation>
    <scope>NUCLEOTIDE SEQUENCE [LARGE SCALE GENOMIC DNA]</scope>
</reference>
<dbReference type="InterPro" id="IPR048366">
    <property type="entry name" value="TNP-like_GBD"/>
</dbReference>
<keyword evidence="4" id="KW-1185">Reference proteome</keyword>
<evidence type="ECO:0008006" key="5">
    <source>
        <dbReference type="Google" id="ProtNLM"/>
    </source>
</evidence>
<organism evidence="3 4">
    <name type="scientific">Macrosiphum euphorbiae</name>
    <name type="common">potato aphid</name>
    <dbReference type="NCBI Taxonomy" id="13131"/>
    <lineage>
        <taxon>Eukaryota</taxon>
        <taxon>Metazoa</taxon>
        <taxon>Ecdysozoa</taxon>
        <taxon>Arthropoda</taxon>
        <taxon>Hexapoda</taxon>
        <taxon>Insecta</taxon>
        <taxon>Pterygota</taxon>
        <taxon>Neoptera</taxon>
        <taxon>Paraneoptera</taxon>
        <taxon>Hemiptera</taxon>
        <taxon>Sternorrhyncha</taxon>
        <taxon>Aphidomorpha</taxon>
        <taxon>Aphidoidea</taxon>
        <taxon>Aphididae</taxon>
        <taxon>Macrosiphini</taxon>
        <taxon>Macrosiphum</taxon>
    </lineage>
</organism>
<dbReference type="Pfam" id="PF21789">
    <property type="entry name" value="TNP-like_RNaseH_C"/>
    <property type="match status" value="1"/>
</dbReference>
<comment type="caution">
    <text evidence="3">The sequence shown here is derived from an EMBL/GenBank/DDBJ whole genome shotgun (WGS) entry which is preliminary data.</text>
</comment>
<name>A0AAV0XMK2_9HEMI</name>
<evidence type="ECO:0000259" key="1">
    <source>
        <dbReference type="Pfam" id="PF21788"/>
    </source>
</evidence>